<reference evidence="1" key="1">
    <citation type="submission" date="2018-02" db="EMBL/GenBank/DDBJ databases">
        <title>Rhizophora mucronata_Transcriptome.</title>
        <authorList>
            <person name="Meera S.P."/>
            <person name="Sreeshan A."/>
            <person name="Augustine A."/>
        </authorList>
    </citation>
    <scope>NUCLEOTIDE SEQUENCE</scope>
    <source>
        <tissue evidence="1">Leaf</tissue>
    </source>
</reference>
<protein>
    <submittedName>
        <fullName evidence="1">Uncharacterized protein</fullName>
    </submittedName>
</protein>
<sequence>MTLVGFENVIYVFVLCVLETPPE</sequence>
<organism evidence="1">
    <name type="scientific">Rhizophora mucronata</name>
    <name type="common">Asiatic mangrove</name>
    <dbReference type="NCBI Taxonomy" id="61149"/>
    <lineage>
        <taxon>Eukaryota</taxon>
        <taxon>Viridiplantae</taxon>
        <taxon>Streptophyta</taxon>
        <taxon>Embryophyta</taxon>
        <taxon>Tracheophyta</taxon>
        <taxon>Spermatophyta</taxon>
        <taxon>Magnoliopsida</taxon>
        <taxon>eudicotyledons</taxon>
        <taxon>Gunneridae</taxon>
        <taxon>Pentapetalae</taxon>
        <taxon>rosids</taxon>
        <taxon>fabids</taxon>
        <taxon>Malpighiales</taxon>
        <taxon>Rhizophoraceae</taxon>
        <taxon>Rhizophora</taxon>
    </lineage>
</organism>
<dbReference type="EMBL" id="GGEC01090629">
    <property type="protein sequence ID" value="MBX71113.1"/>
    <property type="molecule type" value="Transcribed_RNA"/>
</dbReference>
<dbReference type="AlphaFoldDB" id="A0A2P2QVU4"/>
<name>A0A2P2QVU4_RHIMU</name>
<evidence type="ECO:0000313" key="1">
    <source>
        <dbReference type="EMBL" id="MBX71113.1"/>
    </source>
</evidence>
<accession>A0A2P2QVU4</accession>
<proteinExistence type="predicted"/>